<name>A0A7W3TR43_9LACO</name>
<protein>
    <submittedName>
        <fullName evidence="1">Uncharacterized protein</fullName>
    </submittedName>
</protein>
<dbReference type="AlphaFoldDB" id="A0A7W3TR43"/>
<dbReference type="RefSeq" id="WP_182597987.1">
    <property type="nucleotide sequence ID" value="NZ_JACIVC010000052.1"/>
</dbReference>
<evidence type="ECO:0000313" key="2">
    <source>
        <dbReference type="Proteomes" id="UP000518316"/>
    </source>
</evidence>
<sequence>MSKQQLKAKLIEKYLANELSLLELNNQGVTLQDVANYKDQSPTIKMDNQAHRPSNN</sequence>
<comment type="caution">
    <text evidence="1">The sequence shown here is derived from an EMBL/GenBank/DDBJ whole genome shotgun (WGS) entry which is preliminary data.</text>
</comment>
<dbReference type="EMBL" id="JACIVC010000052">
    <property type="protein sequence ID" value="MBB1069365.1"/>
    <property type="molecule type" value="Genomic_DNA"/>
</dbReference>
<gene>
    <name evidence="1" type="ORF">H5S40_04240</name>
</gene>
<accession>A0A7W3TR43</accession>
<evidence type="ECO:0000313" key="1">
    <source>
        <dbReference type="EMBL" id="MBB1069365.1"/>
    </source>
</evidence>
<organism evidence="1 2">
    <name type="scientific">Limosilactobacillus albertensis</name>
    <dbReference type="NCBI Taxonomy" id="2759752"/>
    <lineage>
        <taxon>Bacteria</taxon>
        <taxon>Bacillati</taxon>
        <taxon>Bacillota</taxon>
        <taxon>Bacilli</taxon>
        <taxon>Lactobacillales</taxon>
        <taxon>Lactobacillaceae</taxon>
        <taxon>Limosilactobacillus</taxon>
    </lineage>
</organism>
<proteinExistence type="predicted"/>
<reference evidence="1 2" key="1">
    <citation type="submission" date="2020-07" db="EMBL/GenBank/DDBJ databases">
        <title>Description of Limosilactobacillus balticus sp. nov., Limosilactobacillus agrestis sp. nov., Limosilactobacillus albertensis sp. nov., Limosilactobacillus rudii sp. nov., Limosilactobacillus fastidiosus sp. nov., five novel Limosilactobacillus species isolated from the vertebrate gastrointestinal tract, and proposal of 6 subspecies of Limosilactobacillus reuteri adapted to the gastrointestinal tract of specific vertebrate hosts.</title>
        <authorList>
            <person name="Li F."/>
            <person name="Cheng C."/>
            <person name="Zheng J."/>
            <person name="Quevedo R.M."/>
            <person name="Li J."/>
            <person name="Roos S."/>
            <person name="Gaenzle M.G."/>
            <person name="Walter J."/>
        </authorList>
    </citation>
    <scope>NUCLEOTIDE SEQUENCE [LARGE SCALE GENOMIC DNA]</scope>
    <source>
        <strain evidence="1 2">RRLNB_1_1</strain>
    </source>
</reference>
<keyword evidence="2" id="KW-1185">Reference proteome</keyword>
<dbReference type="Proteomes" id="UP000518316">
    <property type="component" value="Unassembled WGS sequence"/>
</dbReference>